<keyword evidence="4" id="KW-0028">Amino-acid biosynthesis</keyword>
<keyword evidence="7" id="KW-0863">Zinc-finger</keyword>
<evidence type="ECO:0000256" key="6">
    <source>
        <dbReference type="ARBA" id="ARBA00023315"/>
    </source>
</evidence>
<dbReference type="PROSITE" id="PS50966">
    <property type="entry name" value="ZF_SWIM"/>
    <property type="match status" value="1"/>
</dbReference>
<evidence type="ECO:0000256" key="1">
    <source>
        <dbReference type="ARBA" id="ARBA00004876"/>
    </source>
</evidence>
<keyword evidence="7" id="KW-0479">Metal-binding</keyword>
<evidence type="ECO:0000313" key="10">
    <source>
        <dbReference type="EMBL" id="GAQ86474.1"/>
    </source>
</evidence>
<evidence type="ECO:0000256" key="2">
    <source>
        <dbReference type="ARBA" id="ARBA00007274"/>
    </source>
</evidence>
<dbReference type="SUPFAM" id="SSF51161">
    <property type="entry name" value="Trimeric LpxA-like enzymes"/>
    <property type="match status" value="1"/>
</dbReference>
<accession>A0A1Y1I692</accession>
<evidence type="ECO:0000256" key="3">
    <source>
        <dbReference type="ARBA" id="ARBA00013266"/>
    </source>
</evidence>
<dbReference type="OrthoDB" id="25818at2759"/>
<dbReference type="GO" id="GO:0005829">
    <property type="term" value="C:cytosol"/>
    <property type="evidence" value="ECO:0000318"/>
    <property type="project" value="GO_Central"/>
</dbReference>
<keyword evidence="7" id="KW-0862">Zinc</keyword>
<dbReference type="PROSITE" id="PS00101">
    <property type="entry name" value="HEXAPEP_TRANSFERASES"/>
    <property type="match status" value="1"/>
</dbReference>
<evidence type="ECO:0000313" key="11">
    <source>
        <dbReference type="Proteomes" id="UP000054558"/>
    </source>
</evidence>
<dbReference type="NCBIfam" id="NF041874">
    <property type="entry name" value="EPS_EpsC"/>
    <property type="match status" value="1"/>
</dbReference>
<organism evidence="10 11">
    <name type="scientific">Klebsormidium nitens</name>
    <name type="common">Green alga</name>
    <name type="synonym">Ulothrix nitens</name>
    <dbReference type="NCBI Taxonomy" id="105231"/>
    <lineage>
        <taxon>Eukaryota</taxon>
        <taxon>Viridiplantae</taxon>
        <taxon>Streptophyta</taxon>
        <taxon>Klebsormidiophyceae</taxon>
        <taxon>Klebsormidiales</taxon>
        <taxon>Klebsormidiaceae</taxon>
        <taxon>Klebsormidium</taxon>
    </lineage>
</organism>
<dbReference type="Pfam" id="PF00132">
    <property type="entry name" value="Hexapep"/>
    <property type="match status" value="1"/>
</dbReference>
<gene>
    <name evidence="10" type="ORF">KFL_002910120</name>
</gene>
<dbReference type="Gene3D" id="1.10.3130.10">
    <property type="entry name" value="serine acetyltransferase, domain 1"/>
    <property type="match status" value="1"/>
</dbReference>
<dbReference type="CDD" id="cd03354">
    <property type="entry name" value="LbH_SAT"/>
    <property type="match status" value="1"/>
</dbReference>
<dbReference type="EC" id="2.3.1.30" evidence="3"/>
<dbReference type="EMBL" id="DF237240">
    <property type="protein sequence ID" value="GAQ86474.1"/>
    <property type="molecule type" value="Genomic_DNA"/>
</dbReference>
<dbReference type="Proteomes" id="UP000054558">
    <property type="component" value="Unassembled WGS sequence"/>
</dbReference>
<dbReference type="InterPro" id="IPR010493">
    <property type="entry name" value="Ser_AcTrfase_N"/>
</dbReference>
<evidence type="ECO:0000259" key="9">
    <source>
        <dbReference type="PROSITE" id="PS50966"/>
    </source>
</evidence>
<proteinExistence type="inferred from homology"/>
<dbReference type="InterPro" id="IPR045304">
    <property type="entry name" value="LbH_SAT"/>
</dbReference>
<dbReference type="FunFam" id="2.160.10.10:FF:000002">
    <property type="entry name" value="Serine acetyltransferase"/>
    <property type="match status" value="1"/>
</dbReference>
<evidence type="ECO:0000256" key="7">
    <source>
        <dbReference type="PROSITE-ProRule" id="PRU00325"/>
    </source>
</evidence>
<dbReference type="OMA" id="MPAIALR"/>
<dbReference type="GO" id="GO:0009001">
    <property type="term" value="F:serine O-acetyltransferase activity"/>
    <property type="evidence" value="ECO:0000318"/>
    <property type="project" value="GO_Central"/>
</dbReference>
<dbReference type="InterPro" id="IPR007527">
    <property type="entry name" value="Znf_SWIM"/>
</dbReference>
<dbReference type="UniPathway" id="UPA00136">
    <property type="reaction ID" value="UER00199"/>
</dbReference>
<dbReference type="InterPro" id="IPR011004">
    <property type="entry name" value="Trimer_LpxA-like_sf"/>
</dbReference>
<dbReference type="InterPro" id="IPR018357">
    <property type="entry name" value="Hexapep_transf_CS"/>
</dbReference>
<dbReference type="GO" id="GO:0006535">
    <property type="term" value="P:cysteine biosynthetic process from serine"/>
    <property type="evidence" value="ECO:0007669"/>
    <property type="project" value="InterPro"/>
</dbReference>
<dbReference type="InterPro" id="IPR042122">
    <property type="entry name" value="Ser_AcTrfase_N_sf"/>
</dbReference>
<dbReference type="InterPro" id="IPR001451">
    <property type="entry name" value="Hexapep"/>
</dbReference>
<protein>
    <recommendedName>
        <fullName evidence="3">serine O-acetyltransferase</fullName>
        <ecNumber evidence="3">2.3.1.30</ecNumber>
    </recommendedName>
</protein>
<keyword evidence="11" id="KW-1185">Reference proteome</keyword>
<dbReference type="GO" id="GO:0008270">
    <property type="term" value="F:zinc ion binding"/>
    <property type="evidence" value="ECO:0007669"/>
    <property type="project" value="UniProtKB-KW"/>
</dbReference>
<reference evidence="10 11" key="1">
    <citation type="journal article" date="2014" name="Nat. Commun.">
        <title>Klebsormidium flaccidum genome reveals primary factors for plant terrestrial adaptation.</title>
        <authorList>
            <person name="Hori K."/>
            <person name="Maruyama F."/>
            <person name="Fujisawa T."/>
            <person name="Togashi T."/>
            <person name="Yamamoto N."/>
            <person name="Seo M."/>
            <person name="Sato S."/>
            <person name="Yamada T."/>
            <person name="Mori H."/>
            <person name="Tajima N."/>
            <person name="Moriyama T."/>
            <person name="Ikeuchi M."/>
            <person name="Watanabe M."/>
            <person name="Wada H."/>
            <person name="Kobayashi K."/>
            <person name="Saito M."/>
            <person name="Masuda T."/>
            <person name="Sasaki-Sekimoto Y."/>
            <person name="Mashiguchi K."/>
            <person name="Awai K."/>
            <person name="Shimojima M."/>
            <person name="Masuda S."/>
            <person name="Iwai M."/>
            <person name="Nobusawa T."/>
            <person name="Narise T."/>
            <person name="Kondo S."/>
            <person name="Saito H."/>
            <person name="Sato R."/>
            <person name="Murakawa M."/>
            <person name="Ihara Y."/>
            <person name="Oshima-Yamada Y."/>
            <person name="Ohtaka K."/>
            <person name="Satoh M."/>
            <person name="Sonobe K."/>
            <person name="Ishii M."/>
            <person name="Ohtani R."/>
            <person name="Kanamori-Sato M."/>
            <person name="Honoki R."/>
            <person name="Miyazaki D."/>
            <person name="Mochizuki H."/>
            <person name="Umetsu J."/>
            <person name="Higashi K."/>
            <person name="Shibata D."/>
            <person name="Kamiya Y."/>
            <person name="Sato N."/>
            <person name="Nakamura Y."/>
            <person name="Tabata S."/>
            <person name="Ida S."/>
            <person name="Kurokawa K."/>
            <person name="Ohta H."/>
        </authorList>
    </citation>
    <scope>NUCLEOTIDE SEQUENCE [LARGE SCALE GENOMIC DNA]</scope>
    <source>
        <strain evidence="10 11">NIES-2285</strain>
    </source>
</reference>
<dbReference type="PANTHER" id="PTHR42811">
    <property type="entry name" value="SERINE ACETYLTRANSFERASE"/>
    <property type="match status" value="1"/>
</dbReference>
<dbReference type="AlphaFoldDB" id="A0A1Y1I692"/>
<feature type="region of interest" description="Disordered" evidence="8">
    <location>
        <begin position="119"/>
        <end position="147"/>
    </location>
</feature>
<dbReference type="STRING" id="105231.A0A1Y1I692"/>
<keyword evidence="5 10" id="KW-0808">Transferase</keyword>
<evidence type="ECO:0000256" key="5">
    <source>
        <dbReference type="ARBA" id="ARBA00022679"/>
    </source>
</evidence>
<sequence length="425" mass="45716">MAMASCKAFSTLGSSLALGPLRSQSAGFAAPSKPVALPGFRNSVGGDLQVELRKRLECSCPAVRPCAHQGASPTSSVVHDVRDADSESAQLERVQNFKELFDRSLALRPRERVERVVPVPDYDSDGTGEQRWPEKEEGVAEGPACGRPEVDLGQPSDWLWQEIRAEARRDSDAEPALASFLYSTILAHGSLERALAFHLANKLSSSTLLGTQLFTIIADSFSADPDLWDAVKADICAVKDRDAACTSYSHCLLYFKGFLACQAYRVSHRLWNQGRIYMALTIQSRVSETFHVDFHPAARIGKGVLFDHATGVVVGETAQIGNNVSILHHVTLGGSGTLAKVRHPIVHDGVLIGAGATLLGPIVIGEGAKIGACSVVLTDVPPHTTAVGNPARLMGGKTNPTQLKEVPSESMDHTSFIENWSDYII</sequence>
<dbReference type="InterPro" id="IPR053376">
    <property type="entry name" value="Serine_acetyltransferase"/>
</dbReference>
<feature type="domain" description="SWIM-type" evidence="9">
    <location>
        <begin position="48"/>
        <end position="77"/>
    </location>
</feature>
<evidence type="ECO:0000256" key="4">
    <source>
        <dbReference type="ARBA" id="ARBA00022605"/>
    </source>
</evidence>
<dbReference type="Pfam" id="PF06426">
    <property type="entry name" value="SATase_N"/>
    <property type="match status" value="1"/>
</dbReference>
<keyword evidence="6" id="KW-0012">Acyltransferase</keyword>
<evidence type="ECO:0000256" key="8">
    <source>
        <dbReference type="SAM" id="MobiDB-lite"/>
    </source>
</evidence>
<dbReference type="Gene3D" id="2.160.10.10">
    <property type="entry name" value="Hexapeptide repeat proteins"/>
    <property type="match status" value="1"/>
</dbReference>
<comment type="pathway">
    <text evidence="1">Amino-acid biosynthesis; L-cysteine biosynthesis; L-cysteine from L-serine: step 1/2.</text>
</comment>
<comment type="similarity">
    <text evidence="2">Belongs to the transferase hexapeptide repeat family.</text>
</comment>
<name>A0A1Y1I692_KLENI</name>
<dbReference type="SMART" id="SM00971">
    <property type="entry name" value="SATase_N"/>
    <property type="match status" value="1"/>
</dbReference>